<evidence type="ECO:0000259" key="2">
    <source>
        <dbReference type="Pfam" id="PF13581"/>
    </source>
</evidence>
<dbReference type="InterPro" id="IPR003594">
    <property type="entry name" value="HATPase_dom"/>
</dbReference>
<evidence type="ECO:0000313" key="4">
    <source>
        <dbReference type="Proteomes" id="UP000192674"/>
    </source>
</evidence>
<keyword evidence="1" id="KW-0723">Serine/threonine-protein kinase</keyword>
<name>A0A1W2FGL7_KIBAR</name>
<dbReference type="SUPFAM" id="SSF55874">
    <property type="entry name" value="ATPase domain of HSP90 chaperone/DNA topoisomerase II/histidine kinase"/>
    <property type="match status" value="1"/>
</dbReference>
<sequence length="132" mass="13622">MNENCLLRLGFTRSDLPLVRARVAESLFRAGVSEPVRGTFVQAALEIACNAIVHGGGSGHLVLHVTDGELLCEVTDHGPGLLGNGTAQATSTHSNPGLRLAEALTGRLKLCRGPGGQGTSATLAVRLEAVSN</sequence>
<evidence type="ECO:0000256" key="1">
    <source>
        <dbReference type="ARBA" id="ARBA00022527"/>
    </source>
</evidence>
<keyword evidence="3" id="KW-0808">Transferase</keyword>
<keyword evidence="4" id="KW-1185">Reference proteome</keyword>
<evidence type="ECO:0000313" key="3">
    <source>
        <dbReference type="EMBL" id="SMD20728.1"/>
    </source>
</evidence>
<reference evidence="3 4" key="1">
    <citation type="submission" date="2017-04" db="EMBL/GenBank/DDBJ databases">
        <authorList>
            <person name="Afonso C.L."/>
            <person name="Miller P.J."/>
            <person name="Scott M.A."/>
            <person name="Spackman E."/>
            <person name="Goraichik I."/>
            <person name="Dimitrov K.M."/>
            <person name="Suarez D.L."/>
            <person name="Swayne D.E."/>
        </authorList>
    </citation>
    <scope>NUCLEOTIDE SEQUENCE [LARGE SCALE GENOMIC DNA]</scope>
    <source>
        <strain evidence="3 4">DSM 43828</strain>
    </source>
</reference>
<dbReference type="OrthoDB" id="4088450at2"/>
<feature type="domain" description="Histidine kinase/HSP90-like ATPase" evidence="2">
    <location>
        <begin position="15"/>
        <end position="117"/>
    </location>
</feature>
<dbReference type="GO" id="GO:0004674">
    <property type="term" value="F:protein serine/threonine kinase activity"/>
    <property type="evidence" value="ECO:0007669"/>
    <property type="project" value="UniProtKB-KW"/>
</dbReference>
<dbReference type="PANTHER" id="PTHR35526">
    <property type="entry name" value="ANTI-SIGMA-F FACTOR RSBW-RELATED"/>
    <property type="match status" value="1"/>
</dbReference>
<dbReference type="PANTHER" id="PTHR35526:SF3">
    <property type="entry name" value="ANTI-SIGMA-F FACTOR RSBW"/>
    <property type="match status" value="1"/>
</dbReference>
<proteinExistence type="predicted"/>
<dbReference type="Proteomes" id="UP000192674">
    <property type="component" value="Unassembled WGS sequence"/>
</dbReference>
<dbReference type="Gene3D" id="3.30.565.10">
    <property type="entry name" value="Histidine kinase-like ATPase, C-terminal domain"/>
    <property type="match status" value="1"/>
</dbReference>
<dbReference type="EMBL" id="FWXV01000006">
    <property type="protein sequence ID" value="SMD20728.1"/>
    <property type="molecule type" value="Genomic_DNA"/>
</dbReference>
<dbReference type="AlphaFoldDB" id="A0A1W2FGL7"/>
<dbReference type="InterPro" id="IPR050267">
    <property type="entry name" value="Anti-sigma-factor_SerPK"/>
</dbReference>
<dbReference type="Pfam" id="PF13581">
    <property type="entry name" value="HATPase_c_2"/>
    <property type="match status" value="1"/>
</dbReference>
<protein>
    <submittedName>
        <fullName evidence="3">Anti-sigma regulatory factor (Ser/Thr protein kinase)</fullName>
    </submittedName>
</protein>
<dbReference type="InterPro" id="IPR036890">
    <property type="entry name" value="HATPase_C_sf"/>
</dbReference>
<accession>A0A1W2FGL7</accession>
<gene>
    <name evidence="3" type="ORF">SAMN05661093_06561</name>
</gene>
<organism evidence="3 4">
    <name type="scientific">Kibdelosporangium aridum</name>
    <dbReference type="NCBI Taxonomy" id="2030"/>
    <lineage>
        <taxon>Bacteria</taxon>
        <taxon>Bacillati</taxon>
        <taxon>Actinomycetota</taxon>
        <taxon>Actinomycetes</taxon>
        <taxon>Pseudonocardiales</taxon>
        <taxon>Pseudonocardiaceae</taxon>
        <taxon>Kibdelosporangium</taxon>
    </lineage>
</organism>
<keyword evidence="3" id="KW-0418">Kinase</keyword>
<dbReference type="RefSeq" id="WP_084430602.1">
    <property type="nucleotide sequence ID" value="NZ_FWXV01000006.1"/>
</dbReference>